<keyword evidence="2" id="KW-1185">Reference proteome</keyword>
<protein>
    <submittedName>
        <fullName evidence="1">Uncharacterized protein</fullName>
    </submittedName>
</protein>
<organism evidence="1 2">
    <name type="scientific">Brevundimonas nasdae</name>
    <dbReference type="NCBI Taxonomy" id="172043"/>
    <lineage>
        <taxon>Bacteria</taxon>
        <taxon>Pseudomonadati</taxon>
        <taxon>Pseudomonadota</taxon>
        <taxon>Alphaproteobacteria</taxon>
        <taxon>Caulobacterales</taxon>
        <taxon>Caulobacteraceae</taxon>
        <taxon>Brevundimonas</taxon>
    </lineage>
</organism>
<name>A0ACD4VSA6_9CAUL</name>
<gene>
    <name evidence="1" type="ORF">PZA08_05865</name>
</gene>
<evidence type="ECO:0000313" key="1">
    <source>
        <dbReference type="EMBL" id="WOB79694.1"/>
    </source>
</evidence>
<evidence type="ECO:0000313" key="2">
    <source>
        <dbReference type="Proteomes" id="UP001302493"/>
    </source>
</evidence>
<dbReference type="EMBL" id="CP119180">
    <property type="protein sequence ID" value="WOB79694.1"/>
    <property type="molecule type" value="Genomic_DNA"/>
</dbReference>
<reference evidence="1" key="1">
    <citation type="submission" date="2023-03" db="EMBL/GenBank/DDBJ databases">
        <title>Genome sequence of Brevundimonas nasdae SJTX8.</title>
        <authorList>
            <person name="Liang R."/>
        </authorList>
    </citation>
    <scope>NUCLEOTIDE SEQUENCE</scope>
    <source>
        <strain evidence="1">X8</strain>
    </source>
</reference>
<dbReference type="Proteomes" id="UP001302493">
    <property type="component" value="Chromosome"/>
</dbReference>
<accession>A0ACD4VSA6</accession>
<sequence length="100" mass="10849">MLLLVVAAPFSGGFMLEAAKHLLLLKFGGSWINAAAWTAALLCWWLVLALFWFNRTRFEFGELLDGAPIRRPVASIPMLAFLIVAASGLGLFSAIKTVLG</sequence>
<proteinExistence type="predicted"/>